<dbReference type="AlphaFoldDB" id="A0A0H5QYY8"/>
<proteinExistence type="predicted"/>
<dbReference type="InterPro" id="IPR002110">
    <property type="entry name" value="Ankyrin_rpt"/>
</dbReference>
<dbReference type="SMART" id="SM00248">
    <property type="entry name" value="ANK"/>
    <property type="match status" value="5"/>
</dbReference>
<accession>A0A0H5QYY8</accession>
<feature type="non-terminal residue" evidence="4">
    <location>
        <position position="1"/>
    </location>
</feature>
<evidence type="ECO:0000256" key="3">
    <source>
        <dbReference type="PROSITE-ProRule" id="PRU00023"/>
    </source>
</evidence>
<dbReference type="PANTHER" id="PTHR24198:SF165">
    <property type="entry name" value="ANKYRIN REPEAT-CONTAINING PROTEIN-RELATED"/>
    <property type="match status" value="1"/>
</dbReference>
<dbReference type="PANTHER" id="PTHR24198">
    <property type="entry name" value="ANKYRIN REPEAT AND PROTEIN KINASE DOMAIN-CONTAINING PROTEIN"/>
    <property type="match status" value="1"/>
</dbReference>
<feature type="repeat" description="ANK" evidence="3">
    <location>
        <begin position="165"/>
        <end position="197"/>
    </location>
</feature>
<organism evidence="4">
    <name type="scientific">Spongospora subterranea</name>
    <dbReference type="NCBI Taxonomy" id="70186"/>
    <lineage>
        <taxon>Eukaryota</taxon>
        <taxon>Sar</taxon>
        <taxon>Rhizaria</taxon>
        <taxon>Endomyxa</taxon>
        <taxon>Phytomyxea</taxon>
        <taxon>Plasmodiophorida</taxon>
        <taxon>Plasmodiophoridae</taxon>
        <taxon>Spongospora</taxon>
    </lineage>
</organism>
<dbReference type="InterPro" id="IPR036770">
    <property type="entry name" value="Ankyrin_rpt-contain_sf"/>
</dbReference>
<dbReference type="SUPFAM" id="SSF48403">
    <property type="entry name" value="Ankyrin repeat"/>
    <property type="match status" value="1"/>
</dbReference>
<evidence type="ECO:0000313" key="4">
    <source>
        <dbReference type="EMBL" id="CRZ07155.1"/>
    </source>
</evidence>
<dbReference type="PROSITE" id="PS50088">
    <property type="entry name" value="ANK_REPEAT"/>
    <property type="match status" value="2"/>
</dbReference>
<feature type="non-terminal residue" evidence="4">
    <location>
        <position position="271"/>
    </location>
</feature>
<keyword evidence="1" id="KW-0677">Repeat</keyword>
<dbReference type="Pfam" id="PF00023">
    <property type="entry name" value="Ank"/>
    <property type="match status" value="2"/>
</dbReference>
<evidence type="ECO:0000256" key="2">
    <source>
        <dbReference type="ARBA" id="ARBA00023043"/>
    </source>
</evidence>
<sequence length="271" mass="30136">ADVYVADKKGNTPLHVASSRNLDNAVKKIIDRMDRDAIEREDEELKQRELDRTNNKGQTALHAAVICKKIVVAKTLLNAGANPMITDVVGNTALHVAAEFGGTAEIIIDLIKAARPRGIQLMRQHQMTSRLWASLIKQLKKDVPSDLVPAIICGAIDLMNLRNDAGLTALSTAVKFQQYDIAQVLFKNGADPTIMDNNDLTLFDTIVTQSLTSASFFSMIENTDFNHLYNDDSTLLHCAIKTRWEFVVMELLEKHANPRIQDKYGNTALHL</sequence>
<protein>
    <submittedName>
        <fullName evidence="4">Uncharacterized protein</fullName>
    </submittedName>
</protein>
<dbReference type="Pfam" id="PF12796">
    <property type="entry name" value="Ank_2"/>
    <property type="match status" value="1"/>
</dbReference>
<dbReference type="EMBL" id="HACM01006713">
    <property type="protein sequence ID" value="CRZ07155.1"/>
    <property type="molecule type" value="Transcribed_RNA"/>
</dbReference>
<name>A0A0H5QYY8_9EUKA</name>
<feature type="repeat" description="ANK" evidence="3">
    <location>
        <begin position="56"/>
        <end position="88"/>
    </location>
</feature>
<dbReference type="PROSITE" id="PS50297">
    <property type="entry name" value="ANK_REP_REGION"/>
    <property type="match status" value="2"/>
</dbReference>
<dbReference type="Gene3D" id="1.25.40.20">
    <property type="entry name" value="Ankyrin repeat-containing domain"/>
    <property type="match status" value="3"/>
</dbReference>
<evidence type="ECO:0000256" key="1">
    <source>
        <dbReference type="ARBA" id="ARBA00022737"/>
    </source>
</evidence>
<reference evidence="4" key="1">
    <citation type="submission" date="2015-04" db="EMBL/GenBank/DDBJ databases">
        <title>The genome sequence of the plant pathogenic Rhizarian Plasmodiophora brassicae reveals insights in its biotrophic life cycle and the origin of chitin synthesis.</title>
        <authorList>
            <person name="Schwelm A."/>
            <person name="Fogelqvist J."/>
            <person name="Knaust A."/>
            <person name="Julke S."/>
            <person name="Lilja T."/>
            <person name="Dhandapani V."/>
            <person name="Bonilla-Rosso G."/>
            <person name="Karlsson M."/>
            <person name="Shevchenko A."/>
            <person name="Choi S.R."/>
            <person name="Kim H.G."/>
            <person name="Park J.Y."/>
            <person name="Lim Y.P."/>
            <person name="Ludwig-Muller J."/>
            <person name="Dixelius C."/>
        </authorList>
    </citation>
    <scope>NUCLEOTIDE SEQUENCE</scope>
    <source>
        <tissue evidence="4">Potato root galls</tissue>
    </source>
</reference>
<keyword evidence="2 3" id="KW-0040">ANK repeat</keyword>